<feature type="domain" description="Transposase putative helix-turn-helix" evidence="9">
    <location>
        <begin position="12"/>
        <end position="53"/>
    </location>
</feature>
<dbReference type="InterPro" id="IPR001959">
    <property type="entry name" value="Transposase"/>
</dbReference>
<evidence type="ECO:0000259" key="9">
    <source>
        <dbReference type="Pfam" id="PF12323"/>
    </source>
</evidence>
<keyword evidence="6" id="KW-0233">DNA recombination</keyword>
<dbReference type="Pfam" id="PF12323">
    <property type="entry name" value="HTH_OrfB_IS605"/>
    <property type="match status" value="1"/>
</dbReference>
<dbReference type="InterPro" id="IPR010095">
    <property type="entry name" value="Cas12f1-like_TNB"/>
</dbReference>
<evidence type="ECO:0000256" key="1">
    <source>
        <dbReference type="ARBA" id="ARBA00008761"/>
    </source>
</evidence>
<evidence type="ECO:0000256" key="5">
    <source>
        <dbReference type="ARBA" id="ARBA00023125"/>
    </source>
</evidence>
<dbReference type="InterPro" id="IPR021027">
    <property type="entry name" value="Transposase_put_HTH"/>
</dbReference>
<sequence length="424" mass="47011">MSETAQQTARSLQGYRIELAPTPEQRTRLAQHAGLARVAENFYLEKVRAALAQRAAEQTYGVAEAELTGVPWSAPQLEALWRAAHPDRYPWFTAEGLSSRVPKEAARCRASALKNWVASRAGKRKGRKIGFPAWRKRRDGGRFRYDADRAKPADARTVKLPGIGAVATREDMSWLTGRIAAGTARVLGATIKEQAGRWWISFQLDLDRTALNAARAAPAEADACGLDLGLTVFLTLRNDDGSTEEIHALKPLKRSLRALARANRALARKAEGSANRARQARKVAALHLKVANQRADFLHQTTTWLARTKRAIAVETLNIAGMVKNHRLARAIHDAGWGEFIRQLRYKTDWYGAYLHAADRWFPSSKTCSECKQVHRGLALAERTWTCVGCGTNHDREVNASTNLLDDMLPALEALELKRGQVAA</sequence>
<comment type="caution">
    <text evidence="10">The sequence shown here is derived from an EMBL/GenBank/DDBJ whole genome shotgun (WGS) entry which is preliminary data.</text>
</comment>
<gene>
    <name evidence="10" type="ORF">J2853_001153</name>
</gene>
<evidence type="ECO:0000313" key="10">
    <source>
        <dbReference type="EMBL" id="MDP9841942.1"/>
    </source>
</evidence>
<keyword evidence="2" id="KW-0815">Transposition</keyword>
<evidence type="ECO:0000256" key="6">
    <source>
        <dbReference type="ARBA" id="ARBA00023172"/>
    </source>
</evidence>
<name>A0ABT9Q5J7_9ACTN</name>
<keyword evidence="4" id="KW-0862">Zinc</keyword>
<dbReference type="NCBIfam" id="TIGR01766">
    <property type="entry name" value="IS200/IS605 family accessory protein TnpB-like domain"/>
    <property type="match status" value="1"/>
</dbReference>
<evidence type="ECO:0000313" key="11">
    <source>
        <dbReference type="Proteomes" id="UP001225356"/>
    </source>
</evidence>
<evidence type="ECO:0000259" key="8">
    <source>
        <dbReference type="Pfam" id="PF07282"/>
    </source>
</evidence>
<protein>
    <submittedName>
        <fullName evidence="10">Transposase</fullName>
    </submittedName>
</protein>
<reference evidence="10 11" key="1">
    <citation type="submission" date="2023-07" db="EMBL/GenBank/DDBJ databases">
        <title>Sequencing the genomes of 1000 actinobacteria strains.</title>
        <authorList>
            <person name="Klenk H.-P."/>
        </authorList>
    </citation>
    <scope>NUCLEOTIDE SEQUENCE [LARGE SCALE GENOMIC DNA]</scope>
    <source>
        <strain evidence="10 11">DSM 46740</strain>
    </source>
</reference>
<keyword evidence="3" id="KW-0479">Metal-binding</keyword>
<keyword evidence="5" id="KW-0238">DNA-binding</keyword>
<organism evidence="10 11">
    <name type="scientific">Streptosporangium lutulentum</name>
    <dbReference type="NCBI Taxonomy" id="1461250"/>
    <lineage>
        <taxon>Bacteria</taxon>
        <taxon>Bacillati</taxon>
        <taxon>Actinomycetota</taxon>
        <taxon>Actinomycetes</taxon>
        <taxon>Streptosporangiales</taxon>
        <taxon>Streptosporangiaceae</taxon>
        <taxon>Streptosporangium</taxon>
    </lineage>
</organism>
<dbReference type="RefSeq" id="WP_307555676.1">
    <property type="nucleotide sequence ID" value="NZ_JAUSQU010000001.1"/>
</dbReference>
<dbReference type="Pfam" id="PF01385">
    <property type="entry name" value="OrfB_IS605"/>
    <property type="match status" value="1"/>
</dbReference>
<dbReference type="Proteomes" id="UP001225356">
    <property type="component" value="Unassembled WGS sequence"/>
</dbReference>
<evidence type="ECO:0000256" key="4">
    <source>
        <dbReference type="ARBA" id="ARBA00022833"/>
    </source>
</evidence>
<accession>A0ABT9Q5J7</accession>
<evidence type="ECO:0000259" key="7">
    <source>
        <dbReference type="Pfam" id="PF01385"/>
    </source>
</evidence>
<dbReference type="NCBIfam" id="NF040570">
    <property type="entry name" value="guided_TnpB"/>
    <property type="match status" value="1"/>
</dbReference>
<proteinExistence type="inferred from homology"/>
<keyword evidence="11" id="KW-1185">Reference proteome</keyword>
<feature type="domain" description="Probable transposase IS891/IS1136/IS1341" evidence="7">
    <location>
        <begin position="216"/>
        <end position="325"/>
    </location>
</feature>
<comment type="similarity">
    <text evidence="1">In the C-terminal section; belongs to the transposase 35 family.</text>
</comment>
<dbReference type="EMBL" id="JAUSQU010000001">
    <property type="protein sequence ID" value="MDP9841942.1"/>
    <property type="molecule type" value="Genomic_DNA"/>
</dbReference>
<dbReference type="Pfam" id="PF07282">
    <property type="entry name" value="Cas12f1-like_TNB"/>
    <property type="match status" value="1"/>
</dbReference>
<evidence type="ECO:0000256" key="2">
    <source>
        <dbReference type="ARBA" id="ARBA00022578"/>
    </source>
</evidence>
<evidence type="ECO:0000256" key="3">
    <source>
        <dbReference type="ARBA" id="ARBA00022723"/>
    </source>
</evidence>
<feature type="domain" description="Cas12f1-like TNB" evidence="8">
    <location>
        <begin position="337"/>
        <end position="404"/>
    </location>
</feature>